<feature type="active site" description="Proton acceptor" evidence="3">
    <location>
        <position position="103"/>
    </location>
</feature>
<accession>A0A3S9J7C0</accession>
<feature type="binding site" evidence="3">
    <location>
        <begin position="81"/>
        <end position="84"/>
    </location>
    <ligand>
        <name>substrate</name>
    </ligand>
</feature>
<dbReference type="NCBIfam" id="TIGR00021">
    <property type="entry name" value="rpiA"/>
    <property type="match status" value="1"/>
</dbReference>
<feature type="binding site" evidence="3">
    <location>
        <position position="121"/>
    </location>
    <ligand>
        <name>substrate</name>
    </ligand>
</feature>
<evidence type="ECO:0000313" key="5">
    <source>
        <dbReference type="Proteomes" id="UP000274458"/>
    </source>
</evidence>
<dbReference type="InterPro" id="IPR004788">
    <property type="entry name" value="Ribose5P_isomerase_type_A"/>
</dbReference>
<comment type="subunit">
    <text evidence="3">Homodimer.</text>
</comment>
<feature type="binding site" evidence="3">
    <location>
        <begin position="94"/>
        <end position="97"/>
    </location>
    <ligand>
        <name>substrate</name>
    </ligand>
</feature>
<dbReference type="EC" id="5.3.1.6" evidence="3"/>
<dbReference type="Proteomes" id="UP000274458">
    <property type="component" value="Chromosome"/>
</dbReference>
<comment type="pathway">
    <text evidence="3">Carbohydrate degradation; pentose phosphate pathway; D-ribose 5-phosphate from D-ribulose 5-phosphate (non-oxidative stage): step 1/1.</text>
</comment>
<dbReference type="GO" id="GO:0004751">
    <property type="term" value="F:ribose-5-phosphate isomerase activity"/>
    <property type="evidence" value="ECO:0007669"/>
    <property type="project" value="UniProtKB-UniRule"/>
</dbReference>
<dbReference type="CDD" id="cd01398">
    <property type="entry name" value="RPI_A"/>
    <property type="match status" value="1"/>
</dbReference>
<dbReference type="Pfam" id="PF06026">
    <property type="entry name" value="Rib_5-P_isom_A"/>
    <property type="match status" value="1"/>
</dbReference>
<dbReference type="SUPFAM" id="SSF100950">
    <property type="entry name" value="NagB/RpiA/CoA transferase-like"/>
    <property type="match status" value="1"/>
</dbReference>
<comment type="function">
    <text evidence="3">Catalyzes the reversible conversion of ribose-5-phosphate to ribulose 5-phosphate.</text>
</comment>
<proteinExistence type="inferred from homology"/>
<evidence type="ECO:0000256" key="1">
    <source>
        <dbReference type="ARBA" id="ARBA00001713"/>
    </source>
</evidence>
<dbReference type="UniPathway" id="UPA00115">
    <property type="reaction ID" value="UER00412"/>
</dbReference>
<gene>
    <name evidence="3 4" type="primary">rpiA</name>
    <name evidence="4" type="ORF">C3B56_00162</name>
</gene>
<organism evidence="4 5">
    <name type="scientific">Candidatus Annandia adelgestsuga</name>
    <dbReference type="NCBI Taxonomy" id="1302411"/>
    <lineage>
        <taxon>Bacteria</taxon>
        <taxon>Pseudomonadati</taxon>
        <taxon>Pseudomonadota</taxon>
        <taxon>Gammaproteobacteria</taxon>
        <taxon>Enterobacterales</taxon>
        <taxon>Enterobacteriaceae</taxon>
        <taxon>Candidatus Annandia</taxon>
    </lineage>
</organism>
<dbReference type="KEGG" id="aade:C3B56_00162"/>
<dbReference type="OrthoDB" id="5870696at2"/>
<dbReference type="EMBL" id="CP026513">
    <property type="protein sequence ID" value="AZP36271.1"/>
    <property type="molecule type" value="Genomic_DNA"/>
</dbReference>
<dbReference type="SUPFAM" id="SSF75445">
    <property type="entry name" value="D-ribose-5-phosphate isomerase (RpiA), lid domain"/>
    <property type="match status" value="1"/>
</dbReference>
<keyword evidence="5" id="KW-1185">Reference proteome</keyword>
<dbReference type="RefSeq" id="WP_126071537.1">
    <property type="nucleotide sequence ID" value="NZ_CP026513.1"/>
</dbReference>
<dbReference type="PANTHER" id="PTHR11934:SF0">
    <property type="entry name" value="RIBOSE-5-PHOSPHATE ISOMERASE"/>
    <property type="match status" value="1"/>
</dbReference>
<dbReference type="InterPro" id="IPR037171">
    <property type="entry name" value="NagB/RpiA_transferase-like"/>
</dbReference>
<sequence length="218" mass="24845">MKIKKIKKTSGLYALKYIKPNIIIGIGSGSTSNYFINYIYMFRNMIKAAVSSSKKSTSKLKKLNIPIFNLNMIKYVDLYIDSADEVNKKMQMIKGGGGALTKEKIISINSKRFLCILDFKKKVNILGNFPLPIEIIPFSKSFIKNKIIEIGGIPKYRKNIITENGNIIIDIYNLRIKNPIKFKKKIYSLPGIVTIGLFLKKKSNINILSFKKKIKIIN</sequence>
<feature type="binding site" evidence="3">
    <location>
        <begin position="28"/>
        <end position="31"/>
    </location>
    <ligand>
        <name>substrate</name>
    </ligand>
</feature>
<evidence type="ECO:0000256" key="3">
    <source>
        <dbReference type="HAMAP-Rule" id="MF_00170"/>
    </source>
</evidence>
<comment type="similarity">
    <text evidence="3">Belongs to the ribose 5-phosphate isomerase family.</text>
</comment>
<keyword evidence="2 3" id="KW-0413">Isomerase</keyword>
<dbReference type="GO" id="GO:0009052">
    <property type="term" value="P:pentose-phosphate shunt, non-oxidative branch"/>
    <property type="evidence" value="ECO:0007669"/>
    <property type="project" value="UniProtKB-UniRule"/>
</dbReference>
<dbReference type="Gene3D" id="3.40.50.1360">
    <property type="match status" value="1"/>
</dbReference>
<dbReference type="InterPro" id="IPR020672">
    <property type="entry name" value="Ribose5P_isomerase_typA_subgr"/>
</dbReference>
<comment type="catalytic activity">
    <reaction evidence="1 3">
        <text>aldehydo-D-ribose 5-phosphate = D-ribulose 5-phosphate</text>
        <dbReference type="Rhea" id="RHEA:14657"/>
        <dbReference type="ChEBI" id="CHEBI:58121"/>
        <dbReference type="ChEBI" id="CHEBI:58273"/>
        <dbReference type="EC" id="5.3.1.6"/>
    </reaction>
</comment>
<dbReference type="Gene3D" id="3.30.70.260">
    <property type="match status" value="1"/>
</dbReference>
<reference evidence="4 5" key="1">
    <citation type="journal article" date="2018" name="Genome Biol. Evol.">
        <title>Partnering With a Pest: Genomes of Hemlock Woolly Adelgid Symbionts Reveal Atypical Nutritional Provisioning Patterns in Dual-Obligate Bacteria.</title>
        <authorList>
            <person name="Weglarz K.M."/>
            <person name="Havill N.P."/>
            <person name="Burke G.R."/>
            <person name="von Dohlen C.D."/>
        </authorList>
    </citation>
    <scope>NUCLEOTIDE SEQUENCE [LARGE SCALE GENOMIC DNA]</scope>
    <source>
        <strain evidence="4">ENA</strain>
    </source>
</reference>
<name>A0A3S9J7C0_9ENTR</name>
<dbReference type="AlphaFoldDB" id="A0A3S9J7C0"/>
<dbReference type="PANTHER" id="PTHR11934">
    <property type="entry name" value="RIBOSE-5-PHOSPHATE ISOMERASE"/>
    <property type="match status" value="1"/>
</dbReference>
<dbReference type="GO" id="GO:0006014">
    <property type="term" value="P:D-ribose metabolic process"/>
    <property type="evidence" value="ECO:0007669"/>
    <property type="project" value="TreeGrafter"/>
</dbReference>
<dbReference type="GO" id="GO:0005829">
    <property type="term" value="C:cytosol"/>
    <property type="evidence" value="ECO:0007669"/>
    <property type="project" value="TreeGrafter"/>
</dbReference>
<evidence type="ECO:0000256" key="2">
    <source>
        <dbReference type="ARBA" id="ARBA00023235"/>
    </source>
</evidence>
<evidence type="ECO:0000313" key="4">
    <source>
        <dbReference type="EMBL" id="AZP36271.1"/>
    </source>
</evidence>
<dbReference type="HAMAP" id="MF_00170">
    <property type="entry name" value="Rib_5P_isom_A"/>
    <property type="match status" value="1"/>
</dbReference>
<dbReference type="NCBIfam" id="NF001924">
    <property type="entry name" value="PRK00702.1"/>
    <property type="match status" value="1"/>
</dbReference>
<dbReference type="FunFam" id="3.40.50.1360:FF:000001">
    <property type="entry name" value="Ribose-5-phosphate isomerase A"/>
    <property type="match status" value="1"/>
</dbReference>
<protein>
    <recommendedName>
        <fullName evidence="3">Ribose-5-phosphate isomerase A</fullName>
        <ecNumber evidence="3">5.3.1.6</ecNumber>
    </recommendedName>
    <alternativeName>
        <fullName evidence="3">Phosphoriboisomerase A</fullName>
        <shortName evidence="3">PRI</shortName>
    </alternativeName>
</protein>